<dbReference type="Gene3D" id="3.90.550.10">
    <property type="entry name" value="Spore Coat Polysaccharide Biosynthesis Protein SpsA, Chain A"/>
    <property type="match status" value="1"/>
</dbReference>
<evidence type="ECO:0000313" key="11">
    <source>
        <dbReference type="EMBL" id="PIV08403.1"/>
    </source>
</evidence>
<keyword evidence="6" id="KW-0012">Acyltransferase</keyword>
<dbReference type="PANTHER" id="PTHR43584:SF8">
    <property type="entry name" value="N-ACETYLMURAMATE ALPHA-1-PHOSPHATE URIDYLYLTRANSFERASE"/>
    <property type="match status" value="1"/>
</dbReference>
<dbReference type="EMBL" id="PEVA01000125">
    <property type="protein sequence ID" value="PIV08403.1"/>
    <property type="molecule type" value="Genomic_DNA"/>
</dbReference>
<comment type="pathway">
    <text evidence="2">Nucleotide-sugar biosynthesis; UDP-N-acetyl-alpha-D-glucosamine biosynthesis; UDP-N-acetyl-alpha-D-glucosamine from N-acetyl-alpha-D-glucosamine 1-phosphate: step 1/1.</text>
</comment>
<evidence type="ECO:0000256" key="2">
    <source>
        <dbReference type="ARBA" id="ARBA00005208"/>
    </source>
</evidence>
<gene>
    <name evidence="11" type="ORF">COS52_02855</name>
</gene>
<feature type="domain" description="Nucleotidyl transferase" evidence="9">
    <location>
        <begin position="7"/>
        <end position="205"/>
    </location>
</feature>
<protein>
    <submittedName>
        <fullName evidence="11">Uncharacterized protein</fullName>
    </submittedName>
</protein>
<evidence type="ECO:0000256" key="5">
    <source>
        <dbReference type="ARBA" id="ARBA00023268"/>
    </source>
</evidence>
<feature type="domain" description="Mannose-1-phosphate guanyltransferase C-terminal" evidence="10">
    <location>
        <begin position="238"/>
        <end position="329"/>
    </location>
</feature>
<organism evidence="11 12">
    <name type="scientific">Candidatus Roizmanbacteria bacterium CG03_land_8_20_14_0_80_39_12</name>
    <dbReference type="NCBI Taxonomy" id="1974847"/>
    <lineage>
        <taxon>Bacteria</taxon>
        <taxon>Candidatus Roizmaniibacteriota</taxon>
    </lineage>
</organism>
<evidence type="ECO:0000313" key="12">
    <source>
        <dbReference type="Proteomes" id="UP000230119"/>
    </source>
</evidence>
<dbReference type="InterPro" id="IPR011004">
    <property type="entry name" value="Trimer_LpxA-like_sf"/>
</dbReference>
<dbReference type="GO" id="GO:0019134">
    <property type="term" value="F:glucosamine-1-phosphate N-acetyltransferase activity"/>
    <property type="evidence" value="ECO:0007669"/>
    <property type="project" value="UniProtKB-EC"/>
</dbReference>
<reference evidence="12" key="1">
    <citation type="submission" date="2017-09" db="EMBL/GenBank/DDBJ databases">
        <title>Depth-based differentiation of microbial function through sediment-hosted aquifers and enrichment of novel symbionts in the deep terrestrial subsurface.</title>
        <authorList>
            <person name="Probst A.J."/>
            <person name="Ladd B."/>
            <person name="Jarett J.K."/>
            <person name="Geller-Mcgrath D.E."/>
            <person name="Sieber C.M.K."/>
            <person name="Emerson J.B."/>
            <person name="Anantharaman K."/>
            <person name="Thomas B.C."/>
            <person name="Malmstrom R."/>
            <person name="Stieglmeier M."/>
            <person name="Klingl A."/>
            <person name="Woyke T."/>
            <person name="Ryan C.M."/>
            <person name="Banfield J.F."/>
        </authorList>
    </citation>
    <scope>NUCLEOTIDE SEQUENCE [LARGE SCALE GENOMIC DNA]</scope>
</reference>
<dbReference type="Pfam" id="PF00483">
    <property type="entry name" value="NTP_transferase"/>
    <property type="match status" value="1"/>
</dbReference>
<evidence type="ECO:0000256" key="4">
    <source>
        <dbReference type="ARBA" id="ARBA00022695"/>
    </source>
</evidence>
<comment type="pathway">
    <text evidence="1">Nucleotide-sugar biosynthesis; UDP-N-acetyl-alpha-D-glucosamine biosynthesis; N-acetyl-alpha-D-glucosamine 1-phosphate from alpha-D-glucosamine 6-phosphate (route II): step 2/2.</text>
</comment>
<dbReference type="AlphaFoldDB" id="A0A2M7BSG4"/>
<comment type="catalytic activity">
    <reaction evidence="7">
        <text>alpha-D-glucosamine 1-phosphate + acetyl-CoA = N-acetyl-alpha-D-glucosamine 1-phosphate + CoA + H(+)</text>
        <dbReference type="Rhea" id="RHEA:13725"/>
        <dbReference type="ChEBI" id="CHEBI:15378"/>
        <dbReference type="ChEBI" id="CHEBI:57287"/>
        <dbReference type="ChEBI" id="CHEBI:57288"/>
        <dbReference type="ChEBI" id="CHEBI:57776"/>
        <dbReference type="ChEBI" id="CHEBI:58516"/>
        <dbReference type="EC" id="2.3.1.157"/>
    </reaction>
</comment>
<dbReference type="PANTHER" id="PTHR43584">
    <property type="entry name" value="NUCLEOTIDYL TRANSFERASE"/>
    <property type="match status" value="1"/>
</dbReference>
<evidence type="ECO:0000256" key="8">
    <source>
        <dbReference type="ARBA" id="ARBA00048493"/>
    </source>
</evidence>
<accession>A0A2M7BSG4</accession>
<evidence type="ECO:0000256" key="7">
    <source>
        <dbReference type="ARBA" id="ARBA00048247"/>
    </source>
</evidence>
<dbReference type="Gene3D" id="2.160.10.10">
    <property type="entry name" value="Hexapeptide repeat proteins"/>
    <property type="match status" value="1"/>
</dbReference>
<evidence type="ECO:0000256" key="1">
    <source>
        <dbReference type="ARBA" id="ARBA00005166"/>
    </source>
</evidence>
<name>A0A2M7BSG4_9BACT</name>
<dbReference type="Pfam" id="PF25087">
    <property type="entry name" value="GMPPB_C"/>
    <property type="match status" value="1"/>
</dbReference>
<dbReference type="Proteomes" id="UP000230119">
    <property type="component" value="Unassembled WGS sequence"/>
</dbReference>
<evidence type="ECO:0000259" key="9">
    <source>
        <dbReference type="Pfam" id="PF00483"/>
    </source>
</evidence>
<dbReference type="GO" id="GO:0003977">
    <property type="term" value="F:UDP-N-acetylglucosamine diphosphorylase activity"/>
    <property type="evidence" value="ECO:0007669"/>
    <property type="project" value="UniProtKB-EC"/>
</dbReference>
<evidence type="ECO:0000259" key="10">
    <source>
        <dbReference type="Pfam" id="PF25087"/>
    </source>
</evidence>
<keyword evidence="5" id="KW-0511">Multifunctional enzyme</keyword>
<proteinExistence type="predicted"/>
<dbReference type="InterPro" id="IPR029044">
    <property type="entry name" value="Nucleotide-diphossugar_trans"/>
</dbReference>
<comment type="caution">
    <text evidence="11">The sequence shown here is derived from an EMBL/GenBank/DDBJ whole genome shotgun (WGS) entry which is preliminary data.</text>
</comment>
<keyword evidence="3" id="KW-0808">Transferase</keyword>
<evidence type="ECO:0000256" key="6">
    <source>
        <dbReference type="ARBA" id="ARBA00023315"/>
    </source>
</evidence>
<keyword evidence="4" id="KW-0548">Nucleotidyltransferase</keyword>
<dbReference type="InterPro" id="IPR056729">
    <property type="entry name" value="GMPPB_C"/>
</dbReference>
<dbReference type="SUPFAM" id="SSF51161">
    <property type="entry name" value="Trimeric LpxA-like enzymes"/>
    <property type="match status" value="1"/>
</dbReference>
<sequence length="401" mass="44257">MKIHTVLILAGGDGDRFYPLEQKVLFRFNGKTVLQHIVESVKDLTEQIVVVTSADNESAIKSDLSAHKVQYVVQTKDASGQADAVLAAKQYLTKDALIMNGNDQYDFSIIKRTISKTKEEGNDMGIIARYMESYFPGGYIRFQGEMVAEIVEKPIPEKRPSNYYNMSTHYFNNCLLFVQELERHSSSDDLYERAFSALLKKKYATCFKYDGGYATLKYSWHVLSMQDYFFAHHLTKSIDSSATIHKTATIEGDVFMGKNAKVGAYSKITGPCYIGDNVVVGDHSLIRNSTVEQDSLIGSGCEVARSYLAKGVMLHRNYVGDSVLSEGVSMGAGAVTANYRFDAQTVKTPIKGTLVDSQKGKFGLIAGKDVKIGVNASTYPGVKLSAKTMILPGEVVKKDIL</sequence>
<dbReference type="SUPFAM" id="SSF53448">
    <property type="entry name" value="Nucleotide-diphospho-sugar transferases"/>
    <property type="match status" value="1"/>
</dbReference>
<dbReference type="InterPro" id="IPR050065">
    <property type="entry name" value="GlmU-like"/>
</dbReference>
<evidence type="ECO:0000256" key="3">
    <source>
        <dbReference type="ARBA" id="ARBA00022679"/>
    </source>
</evidence>
<comment type="catalytic activity">
    <reaction evidence="8">
        <text>N-acetyl-alpha-D-glucosamine 1-phosphate + UTP + H(+) = UDP-N-acetyl-alpha-D-glucosamine + diphosphate</text>
        <dbReference type="Rhea" id="RHEA:13509"/>
        <dbReference type="ChEBI" id="CHEBI:15378"/>
        <dbReference type="ChEBI" id="CHEBI:33019"/>
        <dbReference type="ChEBI" id="CHEBI:46398"/>
        <dbReference type="ChEBI" id="CHEBI:57705"/>
        <dbReference type="ChEBI" id="CHEBI:57776"/>
        <dbReference type="EC" id="2.7.7.23"/>
    </reaction>
</comment>
<dbReference type="InterPro" id="IPR005835">
    <property type="entry name" value="NTP_transferase_dom"/>
</dbReference>